<sequence length="418" mass="47080">MKTKAVRLYGEMDLRLEEFELPEMQEDEILAEVVTDSLCMSSFKAITQAQRHKKVPNDIEEHPIILGHEFCGKILKVGKKWKDQYQEGDKFVIQPNIGDVKGWAPGYSFRYMGGDATKIIFTNQVMENGSLLKYQGDTFFEGSVVEPLSCVVGAFNAQYHMKRMYYYEHVMGIREGGAMALLGATGPMGFLAIDFAIHGPKKPSLLVVTGRTQSKIDLAKKLYTEEEAKKNGVTLIYVNTSEMDDVNAELRKYADKGYDDVFIFAPNQEMVSYGVKMLAYDGCLNFFSGPADKEFSANVNFYDIHYNSTHFIGTSGGNTEDMKQSIELIEKKTVNAAKIVTHVLGLDEAAKTTKELPQIGGGKKIVYTHHKFPLTQVDKVDEISENKFIEGLKPILKRHGYLWSGEAERYFMENAPKI</sequence>
<evidence type="ECO:0000313" key="4">
    <source>
        <dbReference type="EMBL" id="HIX68440.1"/>
    </source>
</evidence>
<dbReference type="CDD" id="cd08238">
    <property type="entry name" value="sorbose_phosphate_red"/>
    <property type="match status" value="1"/>
</dbReference>
<dbReference type="Gene3D" id="3.90.180.10">
    <property type="entry name" value="Medium-chain alcohol dehydrogenases, catalytic domain"/>
    <property type="match status" value="1"/>
</dbReference>
<name>A0A9D2B9N8_9FIRM</name>
<dbReference type="InterPro" id="IPR050129">
    <property type="entry name" value="Zn_alcohol_dh"/>
</dbReference>
<dbReference type="EMBL" id="DXEM01000031">
    <property type="protein sequence ID" value="HIX68440.1"/>
    <property type="molecule type" value="Genomic_DNA"/>
</dbReference>
<dbReference type="SUPFAM" id="SSF50129">
    <property type="entry name" value="GroES-like"/>
    <property type="match status" value="1"/>
</dbReference>
<reference evidence="4" key="1">
    <citation type="journal article" date="2021" name="PeerJ">
        <title>Extensive microbial diversity within the chicken gut microbiome revealed by metagenomics and culture.</title>
        <authorList>
            <person name="Gilroy R."/>
            <person name="Ravi A."/>
            <person name="Getino M."/>
            <person name="Pursley I."/>
            <person name="Horton D.L."/>
            <person name="Alikhan N.F."/>
            <person name="Baker D."/>
            <person name="Gharbi K."/>
            <person name="Hall N."/>
            <person name="Watson M."/>
            <person name="Adriaenssens E.M."/>
            <person name="Foster-Nyarko E."/>
            <person name="Jarju S."/>
            <person name="Secka A."/>
            <person name="Antonio M."/>
            <person name="Oren A."/>
            <person name="Chaudhuri R.R."/>
            <person name="La Ragione R."/>
            <person name="Hildebrand F."/>
            <person name="Pallen M.J."/>
        </authorList>
    </citation>
    <scope>NUCLEOTIDE SEQUENCE</scope>
    <source>
        <strain evidence="4">CHK191-13928</strain>
    </source>
</reference>
<dbReference type="InterPro" id="IPR013154">
    <property type="entry name" value="ADH-like_N"/>
</dbReference>
<dbReference type="InterPro" id="IPR036291">
    <property type="entry name" value="NAD(P)-bd_dom_sf"/>
</dbReference>
<dbReference type="Pfam" id="PF08240">
    <property type="entry name" value="ADH_N"/>
    <property type="match status" value="1"/>
</dbReference>
<accession>A0A9D2B9N8</accession>
<dbReference type="SUPFAM" id="SSF51735">
    <property type="entry name" value="NAD(P)-binding Rossmann-fold domains"/>
    <property type="match status" value="1"/>
</dbReference>
<protein>
    <submittedName>
        <fullName evidence="4">Zinc-binding dehydrogenase</fullName>
    </submittedName>
</protein>
<evidence type="ECO:0000259" key="3">
    <source>
        <dbReference type="Pfam" id="PF08240"/>
    </source>
</evidence>
<dbReference type="GO" id="GO:0016491">
    <property type="term" value="F:oxidoreductase activity"/>
    <property type="evidence" value="ECO:0007669"/>
    <property type="project" value="UniProtKB-KW"/>
</dbReference>
<dbReference type="InterPro" id="IPR011032">
    <property type="entry name" value="GroES-like_sf"/>
</dbReference>
<dbReference type="AlphaFoldDB" id="A0A9D2B9N8"/>
<dbReference type="Gene3D" id="3.40.50.720">
    <property type="entry name" value="NAD(P)-binding Rossmann-like Domain"/>
    <property type="match status" value="1"/>
</dbReference>
<dbReference type="Pfam" id="PF00107">
    <property type="entry name" value="ADH_zinc_N"/>
    <property type="match status" value="1"/>
</dbReference>
<dbReference type="Proteomes" id="UP000886721">
    <property type="component" value="Unassembled WGS sequence"/>
</dbReference>
<feature type="domain" description="Alcohol dehydrogenase-like N-terminal" evidence="3">
    <location>
        <begin position="26"/>
        <end position="96"/>
    </location>
</feature>
<evidence type="ECO:0000313" key="5">
    <source>
        <dbReference type="Proteomes" id="UP000886721"/>
    </source>
</evidence>
<comment type="caution">
    <text evidence="4">The sequence shown here is derived from an EMBL/GenBank/DDBJ whole genome shotgun (WGS) entry which is preliminary data.</text>
</comment>
<proteinExistence type="predicted"/>
<dbReference type="PANTHER" id="PTHR43401">
    <property type="entry name" value="L-THREONINE 3-DEHYDROGENASE"/>
    <property type="match status" value="1"/>
</dbReference>
<evidence type="ECO:0000256" key="1">
    <source>
        <dbReference type="ARBA" id="ARBA00023002"/>
    </source>
</evidence>
<gene>
    <name evidence="4" type="ORF">H9735_10040</name>
</gene>
<feature type="domain" description="Alcohol dehydrogenase-like C-terminal" evidence="2">
    <location>
        <begin position="208"/>
        <end position="330"/>
    </location>
</feature>
<reference evidence="4" key="2">
    <citation type="submission" date="2021-04" db="EMBL/GenBank/DDBJ databases">
        <authorList>
            <person name="Gilroy R."/>
        </authorList>
    </citation>
    <scope>NUCLEOTIDE SEQUENCE</scope>
    <source>
        <strain evidence="4">CHK191-13928</strain>
    </source>
</reference>
<dbReference type="PANTHER" id="PTHR43401:SF2">
    <property type="entry name" value="L-THREONINE 3-DEHYDROGENASE"/>
    <property type="match status" value="1"/>
</dbReference>
<keyword evidence="1" id="KW-0560">Oxidoreductase</keyword>
<dbReference type="InterPro" id="IPR013149">
    <property type="entry name" value="ADH-like_C"/>
</dbReference>
<organism evidence="4 5">
    <name type="scientific">Candidatus Anaerostipes excrementavium</name>
    <dbReference type="NCBI Taxonomy" id="2838463"/>
    <lineage>
        <taxon>Bacteria</taxon>
        <taxon>Bacillati</taxon>
        <taxon>Bacillota</taxon>
        <taxon>Clostridia</taxon>
        <taxon>Lachnospirales</taxon>
        <taxon>Lachnospiraceae</taxon>
        <taxon>Anaerostipes</taxon>
    </lineage>
</organism>
<evidence type="ECO:0000259" key="2">
    <source>
        <dbReference type="Pfam" id="PF00107"/>
    </source>
</evidence>